<dbReference type="AlphaFoldDB" id="A0A1Y0IXA3"/>
<evidence type="ECO:0000313" key="7">
    <source>
        <dbReference type="Proteomes" id="UP000195437"/>
    </source>
</evidence>
<evidence type="ECO:0000313" key="6">
    <source>
        <dbReference type="EMBL" id="ARU63974.1"/>
    </source>
</evidence>
<dbReference type="EMBL" id="CP021434">
    <property type="protein sequence ID" value="ARU63974.1"/>
    <property type="molecule type" value="Genomic_DNA"/>
</dbReference>
<keyword evidence="2 4" id="KW-0442">Lipid degradation</keyword>
<dbReference type="Proteomes" id="UP000195437">
    <property type="component" value="Chromosome"/>
</dbReference>
<dbReference type="InterPro" id="IPR002641">
    <property type="entry name" value="PNPLA_dom"/>
</dbReference>
<gene>
    <name evidence="6" type="ORF">CBW65_19785</name>
</gene>
<feature type="domain" description="PNPLA" evidence="5">
    <location>
        <begin position="77"/>
        <end position="277"/>
    </location>
</feature>
<protein>
    <recommendedName>
        <fullName evidence="5">PNPLA domain-containing protein</fullName>
    </recommendedName>
</protein>
<dbReference type="InterPro" id="IPR050301">
    <property type="entry name" value="NTE"/>
</dbReference>
<evidence type="ECO:0000256" key="4">
    <source>
        <dbReference type="PROSITE-ProRule" id="PRU01161"/>
    </source>
</evidence>
<feature type="active site" description="Proton acceptor" evidence="4">
    <location>
        <position position="264"/>
    </location>
</feature>
<dbReference type="KEGG" id="tum:CBW65_19785"/>
<feature type="short sequence motif" description="GXSXG" evidence="4">
    <location>
        <begin position="108"/>
        <end position="112"/>
    </location>
</feature>
<comment type="caution">
    <text evidence="4">Lacks conserved residue(s) required for the propagation of feature annotation.</text>
</comment>
<dbReference type="Pfam" id="PF01734">
    <property type="entry name" value="Patatin"/>
    <property type="match status" value="1"/>
</dbReference>
<keyword evidence="7" id="KW-1185">Reference proteome</keyword>
<name>A0A1Y0IXA3_9BACL</name>
<evidence type="ECO:0000256" key="2">
    <source>
        <dbReference type="ARBA" id="ARBA00022963"/>
    </source>
</evidence>
<dbReference type="GO" id="GO:0016042">
    <property type="term" value="P:lipid catabolic process"/>
    <property type="evidence" value="ECO:0007669"/>
    <property type="project" value="UniProtKB-UniRule"/>
</dbReference>
<keyword evidence="1 4" id="KW-0378">Hydrolase</keyword>
<feature type="active site" description="Nucleophile" evidence="4">
    <location>
        <position position="110"/>
    </location>
</feature>
<dbReference type="GO" id="GO:0016787">
    <property type="term" value="F:hydrolase activity"/>
    <property type="evidence" value="ECO:0007669"/>
    <property type="project" value="UniProtKB-UniRule"/>
</dbReference>
<dbReference type="InterPro" id="IPR016035">
    <property type="entry name" value="Acyl_Trfase/lysoPLipase"/>
</dbReference>
<evidence type="ECO:0000256" key="3">
    <source>
        <dbReference type="ARBA" id="ARBA00023098"/>
    </source>
</evidence>
<accession>A0A1Y0IXA3</accession>
<sequence>MSQRSQAPLHLGAFIFAKVNPRIFKNAFHKQFKIINRQSGYLPRSFWCLDLPIRPSGSKVLPPPPCRKGGIYVKLGLALSGGTLRGSAHIGVLEALWEAGIRPDLIAGTSAGSVIASLYANGLSPATLRRIALSFKGRELIDWTTSTFDILKLIALLPLQYLGFTKDWTRLLPQGFVRGANFERFLNQLFTLPPTHPKIPLFITAVDIVSAESIIFTDPLFARGYELGGWVYLPMQDKGACVRSSCSLPGLFTPRVIDGRSLVDGAVRMNIPAEVLVQAGCDKVIVVDLHDTEMKNVSAPPKTFLDVFMRGVDIMQNEIISLQLMDENVFALQPVIKGVGFTSFDKIAYCIEQGRQATLAKMDDLKAYLQ</sequence>
<dbReference type="PANTHER" id="PTHR14226">
    <property type="entry name" value="NEUROPATHY TARGET ESTERASE/SWISS CHEESE D.MELANOGASTER"/>
    <property type="match status" value="1"/>
</dbReference>
<dbReference type="PANTHER" id="PTHR14226:SF29">
    <property type="entry name" value="NEUROPATHY TARGET ESTERASE SWS"/>
    <property type="match status" value="1"/>
</dbReference>
<dbReference type="Gene3D" id="3.40.1090.10">
    <property type="entry name" value="Cytosolic phospholipase A2 catalytic domain"/>
    <property type="match status" value="2"/>
</dbReference>
<keyword evidence="3 4" id="KW-0443">Lipid metabolism</keyword>
<organism evidence="6 7">
    <name type="scientific">Tumebacillus avium</name>
    <dbReference type="NCBI Taxonomy" id="1903704"/>
    <lineage>
        <taxon>Bacteria</taxon>
        <taxon>Bacillati</taxon>
        <taxon>Bacillota</taxon>
        <taxon>Bacilli</taxon>
        <taxon>Bacillales</taxon>
        <taxon>Alicyclobacillaceae</taxon>
        <taxon>Tumebacillus</taxon>
    </lineage>
</organism>
<dbReference type="SUPFAM" id="SSF52151">
    <property type="entry name" value="FabD/lysophospholipase-like"/>
    <property type="match status" value="1"/>
</dbReference>
<evidence type="ECO:0000259" key="5">
    <source>
        <dbReference type="PROSITE" id="PS51635"/>
    </source>
</evidence>
<reference evidence="7" key="1">
    <citation type="submission" date="2017-05" db="EMBL/GenBank/DDBJ databases">
        <authorList>
            <person name="Sung H."/>
        </authorList>
    </citation>
    <scope>NUCLEOTIDE SEQUENCE [LARGE SCALE GENOMIC DNA]</scope>
    <source>
        <strain evidence="7">AR23208</strain>
    </source>
</reference>
<proteinExistence type="predicted"/>
<evidence type="ECO:0000256" key="1">
    <source>
        <dbReference type="ARBA" id="ARBA00022801"/>
    </source>
</evidence>
<dbReference type="PROSITE" id="PS51635">
    <property type="entry name" value="PNPLA"/>
    <property type="match status" value="1"/>
</dbReference>
<feature type="short sequence motif" description="DGA/G" evidence="4">
    <location>
        <begin position="264"/>
        <end position="266"/>
    </location>
</feature>